<dbReference type="AlphaFoldDB" id="K2NT62"/>
<gene>
    <name evidence="2" type="ORF">C426_1834</name>
</gene>
<evidence type="ECO:0000313" key="3">
    <source>
        <dbReference type="Proteomes" id="UP000006787"/>
    </source>
</evidence>
<evidence type="ECO:0000313" key="2">
    <source>
        <dbReference type="EMBL" id="EKF50783.1"/>
    </source>
</evidence>
<reference evidence="2 3" key="1">
    <citation type="journal article" date="2012" name="J. Bacteriol.">
        <title>Genome Sequence of the Bacteriocin-Producing Strain Lactococcus garvieae DCC43.</title>
        <authorList>
            <person name="Gabrielsen C."/>
            <person name="Brede D.A."/>
            <person name="Hernandez P.E."/>
            <person name="Nes I.F."/>
            <person name="Diep D.B."/>
        </authorList>
    </citation>
    <scope>NUCLEOTIDE SEQUENCE [LARGE SCALE GENOMIC DNA]</scope>
    <source>
        <strain evidence="2 3">DCC43</strain>
    </source>
</reference>
<accession>K2NT62</accession>
<proteinExistence type="predicted"/>
<comment type="caution">
    <text evidence="2">The sequence shown here is derived from an EMBL/GenBank/DDBJ whole genome shotgun (WGS) entry which is preliminary data.</text>
</comment>
<dbReference type="PATRIC" id="fig|1231377.3.peg.1814"/>
<evidence type="ECO:0000256" key="1">
    <source>
        <dbReference type="SAM" id="MobiDB-lite"/>
    </source>
</evidence>
<feature type="region of interest" description="Disordered" evidence="1">
    <location>
        <begin position="1"/>
        <end position="21"/>
    </location>
</feature>
<dbReference type="EMBL" id="AMQS01000032">
    <property type="protein sequence ID" value="EKF50783.1"/>
    <property type="molecule type" value="Genomic_DNA"/>
</dbReference>
<name>K2NT62_9LACT</name>
<protein>
    <submittedName>
        <fullName evidence="2">Uncharacterized protein</fullName>
    </submittedName>
</protein>
<dbReference type="Proteomes" id="UP000006787">
    <property type="component" value="Unassembled WGS sequence"/>
</dbReference>
<organism evidence="2 3">
    <name type="scientific">Lactococcus garvieae DCC43</name>
    <dbReference type="NCBI Taxonomy" id="1231377"/>
    <lineage>
        <taxon>Bacteria</taxon>
        <taxon>Bacillati</taxon>
        <taxon>Bacillota</taxon>
        <taxon>Bacilli</taxon>
        <taxon>Lactobacillales</taxon>
        <taxon>Streptococcaceae</taxon>
        <taxon>Lactococcus</taxon>
    </lineage>
</organism>
<sequence length="40" mass="4767">MGSIPIIRIESCSNEEEEEHRRDVLFSFDKTERDKDGKRN</sequence>